<evidence type="ECO:0008006" key="2">
    <source>
        <dbReference type="Google" id="ProtNLM"/>
    </source>
</evidence>
<dbReference type="Gene3D" id="3.40.50.150">
    <property type="entry name" value="Vaccinia Virus protein VP39"/>
    <property type="match status" value="1"/>
</dbReference>
<gene>
    <name evidence="1" type="ORF">LCGC14_2589730</name>
</gene>
<protein>
    <recommendedName>
        <fullName evidence="2">DNA methylase N-4/N-6 domain-containing protein</fullName>
    </recommendedName>
</protein>
<feature type="non-terminal residue" evidence="1">
    <location>
        <position position="172"/>
    </location>
</feature>
<comment type="caution">
    <text evidence="1">The sequence shown here is derived from an EMBL/GenBank/DDBJ whole genome shotgun (WGS) entry which is preliminary data.</text>
</comment>
<dbReference type="SUPFAM" id="SSF53335">
    <property type="entry name" value="S-adenosyl-L-methionine-dependent methyltransferases"/>
    <property type="match status" value="1"/>
</dbReference>
<sequence>MIANTSGGQLLNRVAHMDIFDLCDCLEDNSIDMILCDLPYGITACSWDTVIPFEPMWECFKRVIKPRGAVVLTASQPFTSKLVMSNLEWFRSEWVWDKVLAVGFQISAVRQMMQHENVLVFGYPSVIFYPQKQKRAKHRWSGGGGGSVLLANGYRSTKRTLTEVSPKSIIKV</sequence>
<proteinExistence type="predicted"/>
<dbReference type="EMBL" id="LAZR01043444">
    <property type="protein sequence ID" value="KKL07070.1"/>
    <property type="molecule type" value="Genomic_DNA"/>
</dbReference>
<dbReference type="AlphaFoldDB" id="A0A0F9ACB0"/>
<organism evidence="1">
    <name type="scientific">marine sediment metagenome</name>
    <dbReference type="NCBI Taxonomy" id="412755"/>
    <lineage>
        <taxon>unclassified sequences</taxon>
        <taxon>metagenomes</taxon>
        <taxon>ecological metagenomes</taxon>
    </lineage>
</organism>
<evidence type="ECO:0000313" key="1">
    <source>
        <dbReference type="EMBL" id="KKL07070.1"/>
    </source>
</evidence>
<dbReference type="InterPro" id="IPR029063">
    <property type="entry name" value="SAM-dependent_MTases_sf"/>
</dbReference>
<accession>A0A0F9ACB0</accession>
<reference evidence="1" key="1">
    <citation type="journal article" date="2015" name="Nature">
        <title>Complex archaea that bridge the gap between prokaryotes and eukaryotes.</title>
        <authorList>
            <person name="Spang A."/>
            <person name="Saw J.H."/>
            <person name="Jorgensen S.L."/>
            <person name="Zaremba-Niedzwiedzka K."/>
            <person name="Martijn J."/>
            <person name="Lind A.E."/>
            <person name="van Eijk R."/>
            <person name="Schleper C."/>
            <person name="Guy L."/>
            <person name="Ettema T.J."/>
        </authorList>
    </citation>
    <scope>NUCLEOTIDE SEQUENCE</scope>
</reference>
<name>A0A0F9ACB0_9ZZZZ</name>